<evidence type="ECO:0000256" key="1">
    <source>
        <dbReference type="ARBA" id="ARBA00022723"/>
    </source>
</evidence>
<feature type="domain" description="C2H2-type" evidence="7">
    <location>
        <begin position="473"/>
        <end position="496"/>
    </location>
</feature>
<dbReference type="FunFam" id="3.30.160.60:FF:000100">
    <property type="entry name" value="Zinc finger 45-like"/>
    <property type="match status" value="1"/>
</dbReference>
<proteinExistence type="predicted"/>
<dbReference type="PROSITE" id="PS50157">
    <property type="entry name" value="ZINC_FINGER_C2H2_2"/>
    <property type="match status" value="12"/>
</dbReference>
<dbReference type="PANTHER" id="PTHR24379">
    <property type="entry name" value="KRAB AND ZINC FINGER DOMAIN-CONTAINING"/>
    <property type="match status" value="1"/>
</dbReference>
<dbReference type="Proteomes" id="UP000054815">
    <property type="component" value="Unassembled WGS sequence"/>
</dbReference>
<protein>
    <submittedName>
        <fullName evidence="8">Zinc finger protein</fullName>
    </submittedName>
</protein>
<sequence length="903" mass="102614">MEVVSEAEETHVLDVDPAQLVQLLASSEDGTAQFIDEQGNTITLTAEQLVEAGITLETLEGAEVPMYDENSQYLDQSSQQYYVMEGTDQEPPQLEPEAPAKPPELVPADPDAENFASKPPVLSASVTPSSASQGPAGFDADLLKYPDHARAMFLQFQRSAQENELQRARLSRHVTLLVNALIKSFPDTDFHEIVVRSSQDSESRPQSVILRKTAPDQIAPNQTYQMQLDTGESRFVIVQDEESEDMPVLDSSLTPSKAVDEDGHYQCEHCSKRFNKEAQLKRHKDFAHAKSRTFFCRFCNCDLILPSEEIFQAHIRLQHTVKEEEPESVIAGSGGNDEDEDIEEEPDYELLDLEKANEESDQRLGEHKCNMCSMNYISALLLKRHMKEEHGILDEKARKIIFFIISLNINKYFIIIKCCSVCHRKFAKEEYLKEHKILHTDEIPYMCGFCPKRFKWKSNFLKHKEVHNAHFKFTCNQCNTNFPSQAAVDVHFKSKHMERIREHVCPLCQKSFYEKESLTKHMREHNGPFYTCGQCGRQFVEEALLKKHITIHTETRHYVCNVCEKMFSRASSLSAHLRIHSGERAYKCKICERRFNHRFELKYHLRTHGDNFPFVCHCCGLRFREKDKLAIHKTVHKRNKLYQCSSCWKAFSKLEDLQMHVDGHRRIRHYPCLKCNRAYNSLVHLEKHMQVHATEQPYRCGDCGSSFKEKNLLEKHMKVHMPNDDMKYIILWEQNNMLKEAAVVADGVTQEMNDIEAMQIDLTQFGKSTTTTSNGNGASAPFTLQVNTTESDIAAQALNPNQPGLLTDAPADSGFDSEALKQSAASLQLVDENVHLVHTVPGGSMVVLQDGVLQNTNGGESTLDLAAISSTSTEDGTIYISADNLHVLTDPGMMMATFPPDMN</sequence>
<dbReference type="GO" id="GO:0008270">
    <property type="term" value="F:zinc ion binding"/>
    <property type="evidence" value="ECO:0007669"/>
    <property type="project" value="UniProtKB-KW"/>
</dbReference>
<reference evidence="8 9" key="1">
    <citation type="submission" date="2015-01" db="EMBL/GenBank/DDBJ databases">
        <title>Evolution of Trichinella species and genotypes.</title>
        <authorList>
            <person name="Korhonen P.K."/>
            <person name="Edoardo P."/>
            <person name="Giuseppe L.R."/>
            <person name="Gasser R.B."/>
        </authorList>
    </citation>
    <scope>NUCLEOTIDE SEQUENCE [LARGE SCALE GENOMIC DNA]</scope>
    <source>
        <strain evidence="8">ISS141</strain>
    </source>
</reference>
<keyword evidence="3 5" id="KW-0863">Zinc-finger</keyword>
<feature type="domain" description="C2H2-type" evidence="7">
    <location>
        <begin position="614"/>
        <end position="641"/>
    </location>
</feature>
<dbReference type="PANTHER" id="PTHR24379:SF121">
    <property type="entry name" value="C2H2-TYPE DOMAIN-CONTAINING PROTEIN"/>
    <property type="match status" value="1"/>
</dbReference>
<name>A0A0V0XWG5_TRIPS</name>
<dbReference type="SUPFAM" id="SSF57667">
    <property type="entry name" value="beta-beta-alpha zinc fingers"/>
    <property type="match status" value="7"/>
</dbReference>
<comment type="caution">
    <text evidence="8">The sequence shown here is derived from an EMBL/GenBank/DDBJ whole genome shotgun (WGS) entry which is preliminary data.</text>
</comment>
<evidence type="ECO:0000256" key="5">
    <source>
        <dbReference type="PROSITE-ProRule" id="PRU00042"/>
    </source>
</evidence>
<evidence type="ECO:0000256" key="6">
    <source>
        <dbReference type="SAM" id="MobiDB-lite"/>
    </source>
</evidence>
<evidence type="ECO:0000256" key="3">
    <source>
        <dbReference type="ARBA" id="ARBA00022771"/>
    </source>
</evidence>
<accession>A0A0V0XWG5</accession>
<feature type="domain" description="C2H2-type" evidence="7">
    <location>
        <begin position="558"/>
        <end position="585"/>
    </location>
</feature>
<dbReference type="GO" id="GO:0000122">
    <property type="term" value="P:negative regulation of transcription by RNA polymerase II"/>
    <property type="evidence" value="ECO:0007669"/>
    <property type="project" value="UniProtKB-ARBA"/>
</dbReference>
<dbReference type="FunFam" id="3.30.160.60:FF:000478">
    <property type="entry name" value="Zinc finger protein 133"/>
    <property type="match status" value="1"/>
</dbReference>
<dbReference type="STRING" id="6337.A0A0V0XWG5"/>
<feature type="domain" description="C2H2-type" evidence="7">
    <location>
        <begin position="503"/>
        <end position="527"/>
    </location>
</feature>
<dbReference type="Pfam" id="PF00096">
    <property type="entry name" value="zf-C2H2"/>
    <property type="match status" value="6"/>
</dbReference>
<dbReference type="PROSITE" id="PS00028">
    <property type="entry name" value="ZINC_FINGER_C2H2_1"/>
    <property type="match status" value="13"/>
</dbReference>
<dbReference type="InterPro" id="IPR036236">
    <property type="entry name" value="Znf_C2H2_sf"/>
</dbReference>
<evidence type="ECO:0000313" key="9">
    <source>
        <dbReference type="Proteomes" id="UP000054815"/>
    </source>
</evidence>
<feature type="domain" description="C2H2-type" evidence="7">
    <location>
        <begin position="530"/>
        <end position="557"/>
    </location>
</feature>
<keyword evidence="1" id="KW-0479">Metal-binding</keyword>
<dbReference type="FunFam" id="3.30.160.60:FF:000446">
    <property type="entry name" value="Zinc finger protein"/>
    <property type="match status" value="1"/>
</dbReference>
<dbReference type="FunFam" id="3.30.160.60:FF:002343">
    <property type="entry name" value="Zinc finger protein 33A"/>
    <property type="match status" value="1"/>
</dbReference>
<keyword evidence="4" id="KW-0862">Zinc</keyword>
<feature type="domain" description="C2H2-type" evidence="7">
    <location>
        <begin position="642"/>
        <end position="669"/>
    </location>
</feature>
<keyword evidence="2" id="KW-0677">Repeat</keyword>
<feature type="domain" description="C2H2-type" evidence="7">
    <location>
        <begin position="265"/>
        <end position="293"/>
    </location>
</feature>
<dbReference type="GO" id="GO:0005634">
    <property type="term" value="C:nucleus"/>
    <property type="evidence" value="ECO:0007669"/>
    <property type="project" value="UniProtKB-ARBA"/>
</dbReference>
<feature type="domain" description="C2H2-type" evidence="7">
    <location>
        <begin position="445"/>
        <end position="472"/>
    </location>
</feature>
<dbReference type="EMBL" id="JYDU01000117">
    <property type="protein sequence ID" value="KRX92229.1"/>
    <property type="molecule type" value="Genomic_DNA"/>
</dbReference>
<feature type="domain" description="C2H2-type" evidence="7">
    <location>
        <begin position="698"/>
        <end position="725"/>
    </location>
</feature>
<dbReference type="SMART" id="SM00355">
    <property type="entry name" value="ZnF_C2H2"/>
    <property type="match status" value="14"/>
</dbReference>
<evidence type="ECO:0000256" key="4">
    <source>
        <dbReference type="ARBA" id="ARBA00022833"/>
    </source>
</evidence>
<evidence type="ECO:0000256" key="2">
    <source>
        <dbReference type="ARBA" id="ARBA00022737"/>
    </source>
</evidence>
<evidence type="ECO:0000259" key="7">
    <source>
        <dbReference type="PROSITE" id="PS50157"/>
    </source>
</evidence>
<feature type="domain" description="C2H2-type" evidence="7">
    <location>
        <begin position="586"/>
        <end position="613"/>
    </location>
</feature>
<evidence type="ECO:0000313" key="8">
    <source>
        <dbReference type="EMBL" id="KRX92229.1"/>
    </source>
</evidence>
<gene>
    <name evidence="8" type="primary">ZNF480</name>
    <name evidence="8" type="ORF">T4E_3033</name>
</gene>
<dbReference type="InterPro" id="IPR013087">
    <property type="entry name" value="Znf_C2H2_type"/>
</dbReference>
<feature type="domain" description="C2H2-type" evidence="7">
    <location>
        <begin position="670"/>
        <end position="697"/>
    </location>
</feature>
<organism evidence="8 9">
    <name type="scientific">Trichinella pseudospiralis</name>
    <name type="common">Parasitic roundworm</name>
    <dbReference type="NCBI Taxonomy" id="6337"/>
    <lineage>
        <taxon>Eukaryota</taxon>
        <taxon>Metazoa</taxon>
        <taxon>Ecdysozoa</taxon>
        <taxon>Nematoda</taxon>
        <taxon>Enoplea</taxon>
        <taxon>Dorylaimia</taxon>
        <taxon>Trichinellida</taxon>
        <taxon>Trichinellidae</taxon>
        <taxon>Trichinella</taxon>
    </lineage>
</organism>
<feature type="domain" description="C2H2-type" evidence="7">
    <location>
        <begin position="416"/>
        <end position="444"/>
    </location>
</feature>
<feature type="region of interest" description="Disordered" evidence="6">
    <location>
        <begin position="87"/>
        <end position="114"/>
    </location>
</feature>
<dbReference type="AlphaFoldDB" id="A0A0V0XWG5"/>
<dbReference type="Gene3D" id="3.30.160.60">
    <property type="entry name" value="Classic Zinc Finger"/>
    <property type="match status" value="9"/>
</dbReference>